<reference evidence="4 5" key="1">
    <citation type="journal article" date="2017" name="MBio">
        <title>Gut Symbiont Bacteroides fragilis Secretes a Eukaryotic-Like Ubiquitin Protein That Mediates Intraspecies Antagonism.</title>
        <authorList>
            <person name="Chatzidaki-Livanis M."/>
            <person name="Coyne M.J."/>
            <person name="Roelofs K.G."/>
            <person name="Gentyala R.R."/>
            <person name="Caldwell J.M."/>
            <person name="Comstock L.E."/>
        </authorList>
    </citation>
    <scope>NUCLEOTIDE SEQUENCE [LARGE SCALE GENOMIC DNA]</scope>
    <source>
        <strain evidence="4 5">12905</strain>
    </source>
</reference>
<gene>
    <name evidence="4" type="ORF">CQW34_04395</name>
    <name evidence="3" type="ORF">F2Z29_14160</name>
    <name evidence="2" type="ORF">F3B44_13085</name>
</gene>
<dbReference type="Gene3D" id="3.10.450.40">
    <property type="match status" value="1"/>
</dbReference>
<dbReference type="EMBL" id="PDCW01000065">
    <property type="protein sequence ID" value="PJY69343.1"/>
    <property type="molecule type" value="Genomic_DNA"/>
</dbReference>
<dbReference type="EMBL" id="VWEQ01000011">
    <property type="protein sequence ID" value="KAA4751691.1"/>
    <property type="molecule type" value="Genomic_DNA"/>
</dbReference>
<evidence type="ECO:0000313" key="5">
    <source>
        <dbReference type="Proteomes" id="UP000231846"/>
    </source>
</evidence>
<dbReference type="AlphaFoldDB" id="A0A2M9V138"/>
<proteinExistence type="predicted"/>
<evidence type="ECO:0000313" key="2">
    <source>
        <dbReference type="EMBL" id="KAA4751691.1"/>
    </source>
</evidence>
<dbReference type="EMBL" id="VWAW01000011">
    <property type="protein sequence ID" value="KAA5172656.1"/>
    <property type="molecule type" value="Genomic_DNA"/>
</dbReference>
<protein>
    <submittedName>
        <fullName evidence="2">GPW/gp25 family protein</fullName>
    </submittedName>
    <submittedName>
        <fullName evidence="4">Gene 25-like lysozyme</fullName>
    </submittedName>
</protein>
<evidence type="ECO:0000313" key="6">
    <source>
        <dbReference type="Proteomes" id="UP000436803"/>
    </source>
</evidence>
<dbReference type="Proteomes" id="UP000479773">
    <property type="component" value="Unassembled WGS sequence"/>
</dbReference>
<dbReference type="Proteomes" id="UP000436803">
    <property type="component" value="Unassembled WGS sequence"/>
</dbReference>
<comment type="caution">
    <text evidence="4">The sequence shown here is derived from an EMBL/GenBank/DDBJ whole genome shotgun (WGS) entry which is preliminary data.</text>
</comment>
<feature type="domain" description="IraD/Gp25-like" evidence="1">
    <location>
        <begin position="31"/>
        <end position="121"/>
    </location>
</feature>
<evidence type="ECO:0000313" key="3">
    <source>
        <dbReference type="EMBL" id="KAA5172656.1"/>
    </source>
</evidence>
<dbReference type="Proteomes" id="UP000231846">
    <property type="component" value="Unassembled WGS sequence"/>
</dbReference>
<accession>A0A2M9V138</accession>
<dbReference type="RefSeq" id="WP_032568017.1">
    <property type="nucleotide sequence ID" value="NZ_BAABYZ010000001.1"/>
</dbReference>
<reference evidence="4" key="2">
    <citation type="submission" date="2017-10" db="EMBL/GenBank/DDBJ databases">
        <authorList>
            <person name="Banno H."/>
            <person name="Chua N.-H."/>
        </authorList>
    </citation>
    <scope>NUCLEOTIDE SEQUENCE</scope>
    <source>
        <strain evidence="4">12905</strain>
    </source>
</reference>
<evidence type="ECO:0000313" key="7">
    <source>
        <dbReference type="Proteomes" id="UP000479773"/>
    </source>
</evidence>
<reference evidence="6 7" key="3">
    <citation type="journal article" date="2019" name="Nat. Med.">
        <title>A library of human gut bacterial isolates paired with longitudinal multiomics data enables mechanistic microbiome research.</title>
        <authorList>
            <person name="Poyet M."/>
            <person name="Groussin M."/>
            <person name="Gibbons S.M."/>
            <person name="Avila-Pacheco J."/>
            <person name="Jiang X."/>
            <person name="Kearney S.M."/>
            <person name="Perrotta A.R."/>
            <person name="Berdy B."/>
            <person name="Zhao S."/>
            <person name="Lieberman T.D."/>
            <person name="Swanson P.K."/>
            <person name="Smith M."/>
            <person name="Roesemann S."/>
            <person name="Alexander J.E."/>
            <person name="Rich S.A."/>
            <person name="Livny J."/>
            <person name="Vlamakis H."/>
            <person name="Clish C."/>
            <person name="Bullock K."/>
            <person name="Deik A."/>
            <person name="Scott J."/>
            <person name="Pierce K.A."/>
            <person name="Xavier R.J."/>
            <person name="Alm E.J."/>
        </authorList>
    </citation>
    <scope>NUCLEOTIDE SEQUENCE [LARGE SCALE GENOMIC DNA]</scope>
    <source>
        <strain evidence="2 7">BIOML-A106</strain>
        <strain evidence="3 6">BIOML-A7</strain>
    </source>
</reference>
<name>A0A2M9V138_BACFG</name>
<evidence type="ECO:0000313" key="4">
    <source>
        <dbReference type="EMBL" id="PJY69343.1"/>
    </source>
</evidence>
<dbReference type="SUPFAM" id="SSF160719">
    <property type="entry name" value="gpW/gp25-like"/>
    <property type="match status" value="1"/>
</dbReference>
<dbReference type="InterPro" id="IPR007048">
    <property type="entry name" value="IraD/Gp25-like"/>
</dbReference>
<evidence type="ECO:0000259" key="1">
    <source>
        <dbReference type="Pfam" id="PF04965"/>
    </source>
</evidence>
<dbReference type="Pfam" id="PF04965">
    <property type="entry name" value="GPW_gp25"/>
    <property type="match status" value="1"/>
</dbReference>
<organism evidence="4 5">
    <name type="scientific">Bacteroides fragilis</name>
    <dbReference type="NCBI Taxonomy" id="817"/>
    <lineage>
        <taxon>Bacteria</taxon>
        <taxon>Pseudomonadati</taxon>
        <taxon>Bacteroidota</taxon>
        <taxon>Bacteroidia</taxon>
        <taxon>Bacteroidales</taxon>
        <taxon>Bacteroidaceae</taxon>
        <taxon>Bacteroides</taxon>
    </lineage>
</organism>
<sequence length="136" mass="15727">MDTDKDRSFLGTGWAFPPVFHPGVSPIAMVSEEEDIRQSLCIILSTHLGERVMRPEFGSELHNMVYHNMDLTARTQLRASVENAILHFESRITLTNVEFDVSEERVGKMSILLEYTIRLTNARGNLVYPYYYDEHF</sequence>